<reference evidence="2" key="3">
    <citation type="submission" date="2025-09" db="UniProtKB">
        <authorList>
            <consortium name="Ensembl"/>
        </authorList>
    </citation>
    <scope>IDENTIFICATION</scope>
    <source>
        <strain evidence="2">Isolate ISIS603380</strain>
    </source>
</reference>
<feature type="region of interest" description="Disordered" evidence="1">
    <location>
        <begin position="21"/>
        <end position="42"/>
    </location>
</feature>
<name>G3U887_LOXAF</name>
<accession>G3U887</accession>
<dbReference type="InParanoid" id="G3U887"/>
<organism evidence="2 3">
    <name type="scientific">Loxodonta africana</name>
    <name type="common">African elephant</name>
    <dbReference type="NCBI Taxonomy" id="9785"/>
    <lineage>
        <taxon>Eukaryota</taxon>
        <taxon>Metazoa</taxon>
        <taxon>Chordata</taxon>
        <taxon>Craniata</taxon>
        <taxon>Vertebrata</taxon>
        <taxon>Euteleostomi</taxon>
        <taxon>Mammalia</taxon>
        <taxon>Eutheria</taxon>
        <taxon>Afrotheria</taxon>
        <taxon>Proboscidea</taxon>
        <taxon>Elephantidae</taxon>
        <taxon>Loxodonta</taxon>
    </lineage>
</organism>
<dbReference type="PANTHER" id="PTHR40139:SF1">
    <property type="entry name" value="PROTEIN TNT"/>
    <property type="match status" value="1"/>
</dbReference>
<evidence type="ECO:0000313" key="2">
    <source>
        <dbReference type="Ensembl" id="ENSLAFP00000024045.1"/>
    </source>
</evidence>
<evidence type="ECO:0000313" key="3">
    <source>
        <dbReference type="Proteomes" id="UP000007646"/>
    </source>
</evidence>
<protein>
    <submittedName>
        <fullName evidence="2">Uncharacterized protein</fullName>
    </submittedName>
</protein>
<proteinExistence type="predicted"/>
<dbReference type="AlphaFoldDB" id="G3U887"/>
<evidence type="ECO:0000256" key="1">
    <source>
        <dbReference type="SAM" id="MobiDB-lite"/>
    </source>
</evidence>
<keyword evidence="3" id="KW-1185">Reference proteome</keyword>
<reference evidence="2 3" key="1">
    <citation type="submission" date="2009-06" db="EMBL/GenBank/DDBJ databases">
        <title>The Genome Sequence of Loxodonta africana (African elephant).</title>
        <authorList>
            <person name="Di Palma F."/>
            <person name="Heiman D."/>
            <person name="Young S."/>
            <person name="Johnson J."/>
            <person name="Lander E.S."/>
            <person name="Lindblad-Toh K."/>
        </authorList>
    </citation>
    <scope>NUCLEOTIDE SEQUENCE [LARGE SCALE GENOMIC DNA]</scope>
    <source>
        <strain evidence="2 3">Isolate ISIS603380</strain>
    </source>
</reference>
<dbReference type="InterPro" id="IPR031520">
    <property type="entry name" value="DUF4694"/>
</dbReference>
<dbReference type="Proteomes" id="UP000007646">
    <property type="component" value="Unassembled WGS sequence"/>
</dbReference>
<dbReference type="GeneTree" id="ENSGT00390000001471"/>
<dbReference type="Pfam" id="PF15765">
    <property type="entry name" value="DUF4694"/>
    <property type="match status" value="1"/>
</dbReference>
<feature type="compositionally biased region" description="Polar residues" evidence="1">
    <location>
        <begin position="21"/>
        <end position="35"/>
    </location>
</feature>
<dbReference type="eggNOG" id="ENOG502T5U4">
    <property type="taxonomic scope" value="Eukaryota"/>
</dbReference>
<sequence>MVWGQHCSPWTLAHLTVSSTMETKPANQNTQTSHHSTFRGFPGGPLFLDKQTQLASIFLQEGKGESPAWDAQGQDPNLQSPCLELQSHAWPCHNTGTPQDLLKSSCSDLRGIRSSESDVSSMRHLSPGKCSSISLASSGYVGDKENSEVSLVGSGRVSRLSRGLSNQAGSTQTNHLCATYSSVQLKGRQTGQANSCKQTGGEK</sequence>
<dbReference type="OMA" id="QCIDISR"/>
<reference evidence="2" key="2">
    <citation type="submission" date="2025-08" db="UniProtKB">
        <authorList>
            <consortium name="Ensembl"/>
        </authorList>
    </citation>
    <scope>IDENTIFICATION</scope>
    <source>
        <strain evidence="2">Isolate ISIS603380</strain>
    </source>
</reference>
<dbReference type="PANTHER" id="PTHR40139">
    <property type="entry name" value="PROTEIN TNT"/>
    <property type="match status" value="1"/>
</dbReference>
<dbReference type="Ensembl" id="ENSLAFT00000025540.1">
    <property type="protein sequence ID" value="ENSLAFP00000024045.1"/>
    <property type="gene ID" value="ENSLAFG00000029462.1"/>
</dbReference>
<dbReference type="HOGENOM" id="CLU_110757_0_0_1"/>